<dbReference type="OMA" id="RNPLIRY"/>
<dbReference type="STRING" id="454130.A0A0U5FNS1"/>
<dbReference type="PANTHER" id="PTHR43845">
    <property type="entry name" value="BLR5969 PROTEIN"/>
    <property type="match status" value="1"/>
</dbReference>
<organism evidence="1 2">
    <name type="scientific">Aspergillus calidoustus</name>
    <dbReference type="NCBI Taxonomy" id="454130"/>
    <lineage>
        <taxon>Eukaryota</taxon>
        <taxon>Fungi</taxon>
        <taxon>Dikarya</taxon>
        <taxon>Ascomycota</taxon>
        <taxon>Pezizomycotina</taxon>
        <taxon>Eurotiomycetes</taxon>
        <taxon>Eurotiomycetidae</taxon>
        <taxon>Eurotiales</taxon>
        <taxon>Aspergillaceae</taxon>
        <taxon>Aspergillus</taxon>
        <taxon>Aspergillus subgen. Nidulantes</taxon>
    </lineage>
</organism>
<dbReference type="EMBL" id="CDMC01000001">
    <property type="protein sequence ID" value="CEL00915.1"/>
    <property type="molecule type" value="Genomic_DNA"/>
</dbReference>
<gene>
    <name evidence="1" type="ORF">ASPCAL00507</name>
</gene>
<sequence>MFPLADVLAVAKIHPFYNEGVEYPPDQIAIQKALRLGAEQAKEITLESFPLLTKKDLYHVIDRLLKDPSTGNEFRRSAYLSTTGGGSGALPLMFATDTIENRRHRADFGGFMRACQVIDSGDMVLTTHTSGHLYRSLDLISELLENAGASVLCAGSRMPTAEVVEVLGHYHANVLTGDSSQIVQVVHHISTLPPEQKKDIRLTKVIYTSDALTEAQESYIISVLGRIKILSILGSAEAGPFAISNPELTTESPPKGRRDFIFDTRAMMIEIHQPAVIQDDSHPCGKQLPLGEQGIIIQTSLQRLRNPIVKYITGDIGSLHSISDRARGKIPEAEIKHFQVLRLEGRDRRFSFKWFGEYFNFQSVSDLMQSARTGVLEWQIILDSLSSSPQGTLEVRIFRAADGGHISPREDFVRMIESFFWVFPENRHLFRVVFMNGLEGFEKSSTGRKIIRFVDRFN</sequence>
<evidence type="ECO:0008006" key="3">
    <source>
        <dbReference type="Google" id="ProtNLM"/>
    </source>
</evidence>
<accession>A0A0U5FNS1</accession>
<dbReference type="SUPFAM" id="SSF56801">
    <property type="entry name" value="Acetyl-CoA synthetase-like"/>
    <property type="match status" value="1"/>
</dbReference>
<dbReference type="Proteomes" id="UP000054771">
    <property type="component" value="Unassembled WGS sequence"/>
</dbReference>
<evidence type="ECO:0000313" key="2">
    <source>
        <dbReference type="Proteomes" id="UP000054771"/>
    </source>
</evidence>
<proteinExistence type="predicted"/>
<reference evidence="2" key="1">
    <citation type="journal article" date="2016" name="Genome Announc.">
        <title>Draft genome sequences of fungus Aspergillus calidoustus.</title>
        <authorList>
            <person name="Horn F."/>
            <person name="Linde J."/>
            <person name="Mattern D.J."/>
            <person name="Walther G."/>
            <person name="Guthke R."/>
            <person name="Scherlach K."/>
            <person name="Martin K."/>
            <person name="Brakhage A.A."/>
            <person name="Petzke L."/>
            <person name="Valiante V."/>
        </authorList>
    </citation>
    <scope>NUCLEOTIDE SEQUENCE [LARGE SCALE GENOMIC DNA]</scope>
    <source>
        <strain evidence="2">SF006504</strain>
    </source>
</reference>
<keyword evidence="2" id="KW-1185">Reference proteome</keyword>
<dbReference type="OrthoDB" id="10047078at2759"/>
<evidence type="ECO:0000313" key="1">
    <source>
        <dbReference type="EMBL" id="CEL00915.1"/>
    </source>
</evidence>
<protein>
    <recommendedName>
        <fullName evidence="3">AMP-dependent synthetase/ligase domain-containing protein</fullName>
    </recommendedName>
</protein>
<dbReference type="Gene3D" id="3.40.50.12780">
    <property type="entry name" value="N-terminal domain of ligase-like"/>
    <property type="match status" value="1"/>
</dbReference>
<dbReference type="AlphaFoldDB" id="A0A0U5FNS1"/>
<dbReference type="InterPro" id="IPR042099">
    <property type="entry name" value="ANL_N_sf"/>
</dbReference>
<name>A0A0U5FNS1_ASPCI</name>
<dbReference type="PANTHER" id="PTHR43845:SF1">
    <property type="entry name" value="BLR5969 PROTEIN"/>
    <property type="match status" value="1"/>
</dbReference>